<accession>A0AA40FLP6</accession>
<dbReference type="Proteomes" id="UP001177670">
    <property type="component" value="Unassembled WGS sequence"/>
</dbReference>
<gene>
    <name evidence="2" type="ORF">K0M31_010213</name>
</gene>
<protein>
    <submittedName>
        <fullName evidence="2">Uncharacterized protein</fullName>
    </submittedName>
</protein>
<name>A0AA40FLP6_9HYME</name>
<dbReference type="AlphaFoldDB" id="A0AA40FLP6"/>
<keyword evidence="3" id="KW-1185">Reference proteome</keyword>
<organism evidence="2 3">
    <name type="scientific">Melipona bicolor</name>
    <dbReference type="NCBI Taxonomy" id="60889"/>
    <lineage>
        <taxon>Eukaryota</taxon>
        <taxon>Metazoa</taxon>
        <taxon>Ecdysozoa</taxon>
        <taxon>Arthropoda</taxon>
        <taxon>Hexapoda</taxon>
        <taxon>Insecta</taxon>
        <taxon>Pterygota</taxon>
        <taxon>Neoptera</taxon>
        <taxon>Endopterygota</taxon>
        <taxon>Hymenoptera</taxon>
        <taxon>Apocrita</taxon>
        <taxon>Aculeata</taxon>
        <taxon>Apoidea</taxon>
        <taxon>Anthophila</taxon>
        <taxon>Apidae</taxon>
        <taxon>Melipona</taxon>
    </lineage>
</organism>
<comment type="caution">
    <text evidence="2">The sequence shown here is derived from an EMBL/GenBank/DDBJ whole genome shotgun (WGS) entry which is preliminary data.</text>
</comment>
<feature type="non-terminal residue" evidence="2">
    <location>
        <position position="129"/>
    </location>
</feature>
<reference evidence="2" key="1">
    <citation type="submission" date="2021-10" db="EMBL/GenBank/DDBJ databases">
        <title>Melipona bicolor Genome sequencing and assembly.</title>
        <authorList>
            <person name="Araujo N.S."/>
            <person name="Arias M.C."/>
        </authorList>
    </citation>
    <scope>NUCLEOTIDE SEQUENCE</scope>
    <source>
        <strain evidence="2">USP_2M_L1-L4_2017</strain>
        <tissue evidence="2">Whole body</tissue>
    </source>
</reference>
<feature type="region of interest" description="Disordered" evidence="1">
    <location>
        <begin position="85"/>
        <end position="129"/>
    </location>
</feature>
<dbReference type="EMBL" id="JAHYIQ010000026">
    <property type="protein sequence ID" value="KAK1121411.1"/>
    <property type="molecule type" value="Genomic_DNA"/>
</dbReference>
<proteinExistence type="predicted"/>
<feature type="compositionally biased region" description="Basic and acidic residues" evidence="1">
    <location>
        <begin position="114"/>
        <end position="129"/>
    </location>
</feature>
<evidence type="ECO:0000256" key="1">
    <source>
        <dbReference type="SAM" id="MobiDB-lite"/>
    </source>
</evidence>
<evidence type="ECO:0000313" key="3">
    <source>
        <dbReference type="Proteomes" id="UP001177670"/>
    </source>
</evidence>
<sequence length="129" mass="14878">MVQRQFVGAKVASRLSRDRSSTDRRRLKSFDLATQIGSTNTRDAIVHSLKPRRVESMQNCAKCQMVNVHVDDRIGELKGRSEFEKCRATEETPVNRSPIDIRQRVEQHGSYGRSEPREPENETQRRQAP</sequence>
<evidence type="ECO:0000313" key="2">
    <source>
        <dbReference type="EMBL" id="KAK1121411.1"/>
    </source>
</evidence>